<proteinExistence type="predicted"/>
<reference evidence="2 3" key="1">
    <citation type="submission" date="2019-12" db="EMBL/GenBank/DDBJ databases">
        <title>Whole genome shotgun sequence of Streptomyces hygroscopicus subsp. glebosus NBRC 13786.</title>
        <authorList>
            <person name="Ichikawa N."/>
            <person name="Kimura A."/>
            <person name="Kitahashi Y."/>
            <person name="Komaki H."/>
            <person name="Tamura T."/>
        </authorList>
    </citation>
    <scope>NUCLEOTIDE SEQUENCE [LARGE SCALE GENOMIC DNA]</scope>
    <source>
        <strain evidence="2 3">NBRC 13786</strain>
    </source>
</reference>
<name>A0A640SMQ4_9ACTN</name>
<evidence type="ECO:0000313" key="3">
    <source>
        <dbReference type="Proteomes" id="UP000430079"/>
    </source>
</evidence>
<dbReference type="AlphaFoldDB" id="A0A640SMQ4"/>
<evidence type="ECO:0000313" key="2">
    <source>
        <dbReference type="EMBL" id="GFE12270.1"/>
    </source>
</evidence>
<dbReference type="EMBL" id="BLIO01000001">
    <property type="protein sequence ID" value="GFE12270.1"/>
    <property type="molecule type" value="Genomic_DNA"/>
</dbReference>
<protein>
    <submittedName>
        <fullName evidence="2">Uncharacterized protein</fullName>
    </submittedName>
</protein>
<keyword evidence="3" id="KW-1185">Reference proteome</keyword>
<gene>
    <name evidence="2" type="ORF">Sgleb_03170</name>
</gene>
<accession>A0A640SMQ4</accession>
<comment type="caution">
    <text evidence="2">The sequence shown here is derived from an EMBL/GenBank/DDBJ whole genome shotgun (WGS) entry which is preliminary data.</text>
</comment>
<organism evidence="2 3">
    <name type="scientific">Streptomyces glebosus</name>
    <dbReference type="NCBI Taxonomy" id="249580"/>
    <lineage>
        <taxon>Bacteria</taxon>
        <taxon>Bacillati</taxon>
        <taxon>Actinomycetota</taxon>
        <taxon>Actinomycetes</taxon>
        <taxon>Kitasatosporales</taxon>
        <taxon>Streptomycetaceae</taxon>
        <taxon>Streptomyces</taxon>
    </lineage>
</organism>
<sequence>MGKAQDIVAAPGEPVHRAEGEGFLPPGGGGSGFAECPQRTAWSNASSRGVRVGGEAGAARVVAVREAPLQLCVLRLVEFTDPGPSRSRH</sequence>
<evidence type="ECO:0000256" key="1">
    <source>
        <dbReference type="SAM" id="MobiDB-lite"/>
    </source>
</evidence>
<feature type="region of interest" description="Disordered" evidence="1">
    <location>
        <begin position="1"/>
        <end position="37"/>
    </location>
</feature>
<dbReference type="Proteomes" id="UP000430079">
    <property type="component" value="Unassembled WGS sequence"/>
</dbReference>